<evidence type="ECO:0000313" key="5">
    <source>
        <dbReference type="Proteomes" id="UP001067235"/>
    </source>
</evidence>
<evidence type="ECO:0000256" key="3">
    <source>
        <dbReference type="RuleBase" id="RU000363"/>
    </source>
</evidence>
<dbReference type="InterPro" id="IPR051911">
    <property type="entry name" value="SDR_oxidoreductase"/>
</dbReference>
<dbReference type="InterPro" id="IPR002347">
    <property type="entry name" value="SDR_fam"/>
</dbReference>
<dbReference type="Proteomes" id="UP001067235">
    <property type="component" value="Unassembled WGS sequence"/>
</dbReference>
<proteinExistence type="inferred from homology"/>
<evidence type="ECO:0000256" key="2">
    <source>
        <dbReference type="ARBA" id="ARBA00023002"/>
    </source>
</evidence>
<gene>
    <name evidence="4" type="ORF">O4213_08485</name>
</gene>
<evidence type="ECO:0000256" key="1">
    <source>
        <dbReference type="ARBA" id="ARBA00006484"/>
    </source>
</evidence>
<dbReference type="PRINTS" id="PR00081">
    <property type="entry name" value="GDHRDH"/>
</dbReference>
<dbReference type="Gene3D" id="3.40.50.720">
    <property type="entry name" value="NAD(P)-binding Rossmann-like Domain"/>
    <property type="match status" value="1"/>
</dbReference>
<dbReference type="Pfam" id="PF00106">
    <property type="entry name" value="adh_short"/>
    <property type="match status" value="1"/>
</dbReference>
<dbReference type="PRINTS" id="PR00080">
    <property type="entry name" value="SDRFAMILY"/>
</dbReference>
<comment type="caution">
    <text evidence="4">The sequence shown here is derived from an EMBL/GenBank/DDBJ whole genome shotgun (WGS) entry which is preliminary data.</text>
</comment>
<dbReference type="RefSeq" id="WP_084839340.1">
    <property type="nucleotide sequence ID" value="NZ_JAPWIE010000002.1"/>
</dbReference>
<dbReference type="InterPro" id="IPR036291">
    <property type="entry name" value="NAD(P)-bd_dom_sf"/>
</dbReference>
<accession>A0ABT4MSN4</accession>
<keyword evidence="5" id="KW-1185">Reference proteome</keyword>
<name>A0ABT4MSN4_GORRU</name>
<dbReference type="InterPro" id="IPR020904">
    <property type="entry name" value="Sc_DH/Rdtase_CS"/>
</dbReference>
<dbReference type="EMBL" id="JAPWIE010000002">
    <property type="protein sequence ID" value="MCZ4550018.1"/>
    <property type="molecule type" value="Genomic_DNA"/>
</dbReference>
<dbReference type="SUPFAM" id="SSF51735">
    <property type="entry name" value="NAD(P)-binding Rossmann-fold domains"/>
    <property type="match status" value="1"/>
</dbReference>
<evidence type="ECO:0000313" key="4">
    <source>
        <dbReference type="EMBL" id="MCZ4550018.1"/>
    </source>
</evidence>
<dbReference type="PANTHER" id="PTHR43976">
    <property type="entry name" value="SHORT CHAIN DEHYDROGENASE"/>
    <property type="match status" value="1"/>
</dbReference>
<protein>
    <submittedName>
        <fullName evidence="4">SDR family NAD(P)-dependent oxidoreductase</fullName>
    </submittedName>
</protein>
<organism evidence="4 5">
    <name type="scientific">Gordonia rubripertincta</name>
    <name type="common">Rhodococcus corallinus</name>
    <dbReference type="NCBI Taxonomy" id="36822"/>
    <lineage>
        <taxon>Bacteria</taxon>
        <taxon>Bacillati</taxon>
        <taxon>Actinomycetota</taxon>
        <taxon>Actinomycetes</taxon>
        <taxon>Mycobacteriales</taxon>
        <taxon>Gordoniaceae</taxon>
        <taxon>Gordonia</taxon>
    </lineage>
</organism>
<dbReference type="CDD" id="cd05374">
    <property type="entry name" value="17beta-HSD-like_SDR_c"/>
    <property type="match status" value="1"/>
</dbReference>
<dbReference type="PANTHER" id="PTHR43976:SF16">
    <property type="entry name" value="SHORT-CHAIN DEHYDROGENASE_REDUCTASE FAMILY PROTEIN"/>
    <property type="match status" value="1"/>
</dbReference>
<keyword evidence="2" id="KW-0560">Oxidoreductase</keyword>
<dbReference type="PROSITE" id="PS00061">
    <property type="entry name" value="ADH_SHORT"/>
    <property type="match status" value="1"/>
</dbReference>
<comment type="similarity">
    <text evidence="1 3">Belongs to the short-chain dehydrogenases/reductases (SDR) family.</text>
</comment>
<reference evidence="4" key="1">
    <citation type="submission" date="2022-12" db="EMBL/GenBank/DDBJ databases">
        <authorList>
            <person name="Krivoruchko A.V."/>
            <person name="Elkin A."/>
        </authorList>
    </citation>
    <scope>NUCLEOTIDE SEQUENCE</scope>
    <source>
        <strain evidence="4">IEGM 1388</strain>
    </source>
</reference>
<sequence>MTKNWLITGASSGFGRALTEASLAAGDTVVAAMRRPERLDDLVAQYPDSLLPIAFDVRDTTSAAGLVDQAIARFGRVDVLVNNAGVGQIGAAEEVDDARLRDMIDQHLLGPAALTRAVLPGMREKSAGVIVQISSQGGRVSFPGAGSYSAGKFALEGWSQALAGEVAPFGIRVLIVEPSRFRTGFNAADVLEFAPSSSTYGDLLGAIRADMLAVDGKQEGDPARAAEIIRTLVDAETAPLRIALGREAVRRIGDSYRSGLAELEAYAEVSAGADFPGVPESVRPV</sequence>